<evidence type="ECO:0000256" key="2">
    <source>
        <dbReference type="ARBA" id="ARBA00022801"/>
    </source>
</evidence>
<dbReference type="Gene3D" id="3.60.15.10">
    <property type="entry name" value="Ribonuclease Z/Hydroxyacylglutathione hydrolase-like"/>
    <property type="match status" value="1"/>
</dbReference>
<evidence type="ECO:0000313" key="4">
    <source>
        <dbReference type="EMBL" id="UQS27861.1"/>
    </source>
</evidence>
<evidence type="ECO:0000256" key="1">
    <source>
        <dbReference type="ARBA" id="ARBA00022759"/>
    </source>
</evidence>
<evidence type="ECO:0000313" key="5">
    <source>
        <dbReference type="Proteomes" id="UP000830158"/>
    </source>
</evidence>
<dbReference type="Proteomes" id="UP000830158">
    <property type="component" value="Chromosome"/>
</dbReference>
<keyword evidence="1" id="KW-0540">Nuclease</keyword>
<sequence length="308" mass="32847">MAGRSGIATALVVDGRTYLVDFGHGAFGRLQQSGVDIGTLGKVFVTHLHSDHLADLYTLLWLRFGGVNGLTHPIDFYGPGPAGALPEPSSGKPAGTVEPGNPTPGLAGFFANSLAATAYDVNLRMRDEAWPDIRDLYRVHEIAVPDVGASPLGEMAPPMRPFPVVADDHVSVSAILVRHPPVFPSFAFRFDTAYGSVVISGDTTITPNMVTLARGADILVHEAIDLRIVEQFGGLTPEQLRHHRESHSDVTRLGGEIAQPAGVRTLVLSHLAPGLKAIPDASWHAQASRGFDGEVIVGNDLMRIPLSR</sequence>
<dbReference type="PANTHER" id="PTHR46018:SF2">
    <property type="entry name" value="ZINC PHOSPHODIESTERASE ELAC PROTEIN 1"/>
    <property type="match status" value="1"/>
</dbReference>
<dbReference type="InterPro" id="IPR036866">
    <property type="entry name" value="RibonucZ/Hydroxyglut_hydro"/>
</dbReference>
<accession>A0ABY4P6F2</accession>
<dbReference type="InterPro" id="IPR001279">
    <property type="entry name" value="Metallo-B-lactamas"/>
</dbReference>
<dbReference type="SUPFAM" id="SSF56281">
    <property type="entry name" value="Metallo-hydrolase/oxidoreductase"/>
    <property type="match status" value="1"/>
</dbReference>
<keyword evidence="2" id="KW-0378">Hydrolase</keyword>
<protein>
    <submittedName>
        <fullName evidence="4">MBL fold metallo-hydrolase</fullName>
    </submittedName>
</protein>
<feature type="domain" description="Metallo-beta-lactamase" evidence="3">
    <location>
        <begin position="11"/>
        <end position="214"/>
    </location>
</feature>
<gene>
    <name evidence="4" type="ORF">L1857_14560</name>
</gene>
<organism evidence="4 5">
    <name type="scientific">Amycolatopsis thermalba</name>
    <dbReference type="NCBI Taxonomy" id="944492"/>
    <lineage>
        <taxon>Bacteria</taxon>
        <taxon>Bacillati</taxon>
        <taxon>Actinomycetota</taxon>
        <taxon>Actinomycetes</taxon>
        <taxon>Pseudonocardiales</taxon>
        <taxon>Pseudonocardiaceae</taxon>
        <taxon>Amycolatopsis</taxon>
    </lineage>
</organism>
<keyword evidence="1" id="KW-0255">Endonuclease</keyword>
<evidence type="ECO:0000259" key="3">
    <source>
        <dbReference type="Pfam" id="PF00753"/>
    </source>
</evidence>
<dbReference type="CDD" id="cd07719">
    <property type="entry name" value="arylsulfatase_AtsA-like_MBL-fold"/>
    <property type="match status" value="1"/>
</dbReference>
<dbReference type="PANTHER" id="PTHR46018">
    <property type="entry name" value="ZINC PHOSPHODIESTERASE ELAC PROTEIN 1"/>
    <property type="match status" value="1"/>
</dbReference>
<proteinExistence type="predicted"/>
<dbReference type="InterPro" id="IPR044094">
    <property type="entry name" value="AtsA-like_MBL-fold"/>
</dbReference>
<dbReference type="Pfam" id="PF00753">
    <property type="entry name" value="Lactamase_B"/>
    <property type="match status" value="1"/>
</dbReference>
<reference evidence="4" key="1">
    <citation type="submission" date="2022-01" db="EMBL/GenBank/DDBJ databases">
        <title>PSI-footprinting approach for the identification of protein synthesis inhibitor producers.</title>
        <authorList>
            <person name="Handel F."/>
            <person name="Kulik A."/>
            <person name="Wex K.W."/>
            <person name="Berscheid A."/>
            <person name="Saur J.S."/>
            <person name="Winkler A."/>
            <person name="Wibberg D."/>
            <person name="Kalinowski J."/>
            <person name="Broetz-Oesterhelt H."/>
            <person name="Mast Y."/>
        </authorList>
    </citation>
    <scope>NUCLEOTIDE SEQUENCE</scope>
    <source>
        <strain evidence="4">KNN 49.3e</strain>
    </source>
</reference>
<keyword evidence="5" id="KW-1185">Reference proteome</keyword>
<dbReference type="EMBL" id="CP091196">
    <property type="protein sequence ID" value="UQS27861.1"/>
    <property type="molecule type" value="Genomic_DNA"/>
</dbReference>
<name>A0ABY4P6F2_9PSEU</name>